<keyword evidence="12" id="KW-0479">Metal-binding</keyword>
<organism evidence="19 20">
    <name type="scientific">Biformimicrobium ophioploci</name>
    <dbReference type="NCBI Taxonomy" id="3036711"/>
    <lineage>
        <taxon>Bacteria</taxon>
        <taxon>Pseudomonadati</taxon>
        <taxon>Pseudomonadota</taxon>
        <taxon>Gammaproteobacteria</taxon>
        <taxon>Cellvibrionales</taxon>
        <taxon>Microbulbiferaceae</taxon>
        <taxon>Biformimicrobium</taxon>
    </lineage>
</organism>
<keyword evidence="13 17" id="KW-0249">Electron transport</keyword>
<keyword evidence="9 17" id="KW-0816">Tricarboxylic acid cycle</keyword>
<evidence type="ECO:0000256" key="18">
    <source>
        <dbReference type="SAM" id="Phobius"/>
    </source>
</evidence>
<dbReference type="RefSeq" id="WP_285763966.1">
    <property type="nucleotide sequence ID" value="NZ_BSYJ01000003.1"/>
</dbReference>
<evidence type="ECO:0000256" key="12">
    <source>
        <dbReference type="ARBA" id="ARBA00022723"/>
    </source>
</evidence>
<keyword evidence="7 17" id="KW-1003">Cell membrane</keyword>
<comment type="function">
    <text evidence="2 17">Membrane-anchoring subunit of succinate dehydrogenase (SDH).</text>
</comment>
<dbReference type="Gene3D" id="1.20.1300.10">
    <property type="entry name" value="Fumarate reductase/succinate dehydrogenase, transmembrane subunit"/>
    <property type="match status" value="1"/>
</dbReference>
<keyword evidence="20" id="KW-1185">Reference proteome</keyword>
<feature type="transmembrane region" description="Helical" evidence="18">
    <location>
        <begin position="21"/>
        <end position="39"/>
    </location>
</feature>
<evidence type="ECO:0000313" key="20">
    <source>
        <dbReference type="Proteomes" id="UP001224392"/>
    </source>
</evidence>
<evidence type="ECO:0000256" key="10">
    <source>
        <dbReference type="ARBA" id="ARBA00022617"/>
    </source>
</evidence>
<keyword evidence="8 17" id="KW-0997">Cell inner membrane</keyword>
<evidence type="ECO:0000256" key="7">
    <source>
        <dbReference type="ARBA" id="ARBA00022475"/>
    </source>
</evidence>
<dbReference type="PIRSF" id="PIRSF000169">
    <property type="entry name" value="SDH_D"/>
    <property type="match status" value="1"/>
</dbReference>
<keyword evidence="10" id="KW-0349">Heme</keyword>
<evidence type="ECO:0000256" key="6">
    <source>
        <dbReference type="ARBA" id="ARBA00022448"/>
    </source>
</evidence>
<evidence type="ECO:0000313" key="19">
    <source>
        <dbReference type="EMBL" id="GMG87335.1"/>
    </source>
</evidence>
<evidence type="ECO:0000256" key="9">
    <source>
        <dbReference type="ARBA" id="ARBA00022532"/>
    </source>
</evidence>
<evidence type="ECO:0000256" key="5">
    <source>
        <dbReference type="ARBA" id="ARBA00019425"/>
    </source>
</evidence>
<gene>
    <name evidence="19" type="primary">sdhD</name>
    <name evidence="19" type="ORF">MNKW57_16560</name>
</gene>
<accession>A0ABQ6LZ75</accession>
<comment type="caution">
    <text evidence="19">The sequence shown here is derived from an EMBL/GenBank/DDBJ whole genome shotgun (WGS) entry which is preliminary data.</text>
</comment>
<reference evidence="19 20" key="1">
    <citation type="submission" date="2023-04" db="EMBL/GenBank/DDBJ databases">
        <title>Marinobulbifer ophiurae gen. nov., sp. Nov., isolate from tissue of brittle star Ophioplocus japonicus.</title>
        <authorList>
            <person name="Kawano K."/>
            <person name="Sawayama S."/>
            <person name="Nakagawa S."/>
        </authorList>
    </citation>
    <scope>NUCLEOTIDE SEQUENCE [LARGE SCALE GENOMIC DNA]</scope>
    <source>
        <strain evidence="19 20">NKW57</strain>
    </source>
</reference>
<dbReference type="InterPro" id="IPR034804">
    <property type="entry name" value="SQR/QFR_C/D"/>
</dbReference>
<dbReference type="InterPro" id="IPR000701">
    <property type="entry name" value="SuccDH_FuR_B_TM-su"/>
</dbReference>
<evidence type="ECO:0000256" key="1">
    <source>
        <dbReference type="ARBA" id="ARBA00001971"/>
    </source>
</evidence>
<dbReference type="NCBIfam" id="TIGR02968">
    <property type="entry name" value="succ_dehyd_anc"/>
    <property type="match status" value="1"/>
</dbReference>
<keyword evidence="15" id="KW-0408">Iron</keyword>
<dbReference type="PANTHER" id="PTHR38689">
    <property type="entry name" value="SUCCINATE DEHYDROGENASE HYDROPHOBIC MEMBRANE ANCHOR SUBUNIT"/>
    <property type="match status" value="1"/>
</dbReference>
<evidence type="ECO:0000256" key="4">
    <source>
        <dbReference type="ARBA" id="ARBA00005163"/>
    </source>
</evidence>
<evidence type="ECO:0000256" key="14">
    <source>
        <dbReference type="ARBA" id="ARBA00022989"/>
    </source>
</evidence>
<dbReference type="PANTHER" id="PTHR38689:SF1">
    <property type="entry name" value="SUCCINATE DEHYDROGENASE HYDROPHOBIC MEMBRANE ANCHOR SUBUNIT"/>
    <property type="match status" value="1"/>
</dbReference>
<name>A0ABQ6LZ75_9GAMM</name>
<feature type="transmembrane region" description="Helical" evidence="18">
    <location>
        <begin position="59"/>
        <end position="84"/>
    </location>
</feature>
<proteinExistence type="predicted"/>
<evidence type="ECO:0000256" key="11">
    <source>
        <dbReference type="ARBA" id="ARBA00022692"/>
    </source>
</evidence>
<keyword evidence="14 18" id="KW-1133">Transmembrane helix</keyword>
<evidence type="ECO:0000256" key="2">
    <source>
        <dbReference type="ARBA" id="ARBA00004050"/>
    </source>
</evidence>
<keyword evidence="11 18" id="KW-0812">Transmembrane</keyword>
<evidence type="ECO:0000256" key="15">
    <source>
        <dbReference type="ARBA" id="ARBA00023004"/>
    </source>
</evidence>
<comment type="cofactor">
    <cofactor evidence="1">
        <name>heme</name>
        <dbReference type="ChEBI" id="CHEBI:30413"/>
    </cofactor>
</comment>
<dbReference type="SUPFAM" id="SSF81343">
    <property type="entry name" value="Fumarate reductase respiratory complex transmembrane subunits"/>
    <property type="match status" value="1"/>
</dbReference>
<evidence type="ECO:0000256" key="8">
    <source>
        <dbReference type="ARBA" id="ARBA00022519"/>
    </source>
</evidence>
<dbReference type="EMBL" id="BSYJ01000003">
    <property type="protein sequence ID" value="GMG87335.1"/>
    <property type="molecule type" value="Genomic_DNA"/>
</dbReference>
<dbReference type="Pfam" id="PF01127">
    <property type="entry name" value="Sdh_cyt"/>
    <property type="match status" value="1"/>
</dbReference>
<evidence type="ECO:0000256" key="3">
    <source>
        <dbReference type="ARBA" id="ARBA00004429"/>
    </source>
</evidence>
<evidence type="ECO:0000256" key="13">
    <source>
        <dbReference type="ARBA" id="ARBA00022982"/>
    </source>
</evidence>
<comment type="subcellular location">
    <subcellularLocation>
        <location evidence="3 17">Cell inner membrane</location>
        <topology evidence="3 17">Multi-pass membrane protein</topology>
    </subcellularLocation>
</comment>
<dbReference type="InterPro" id="IPR014312">
    <property type="entry name" value="Succ_DH_anchor"/>
</dbReference>
<dbReference type="Proteomes" id="UP001224392">
    <property type="component" value="Unassembled WGS sequence"/>
</dbReference>
<keyword evidence="6 17" id="KW-0813">Transport</keyword>
<comment type="pathway">
    <text evidence="4 17">Carbohydrate metabolism; tricarboxylic acid cycle.</text>
</comment>
<feature type="transmembrane region" description="Helical" evidence="18">
    <location>
        <begin position="96"/>
        <end position="116"/>
    </location>
</feature>
<evidence type="ECO:0000256" key="17">
    <source>
        <dbReference type="PIRNR" id="PIRNR000169"/>
    </source>
</evidence>
<keyword evidence="16 17" id="KW-0472">Membrane</keyword>
<sequence length="122" mass="13859">MVTAATSFGRNGLADWVVQRASALVMTAYVFFLLYFIFATPDFGYEAWKELYSQLWMRIFSLLALLSIVAHAWIGIWAVLTDYFTTRLMGPKATAIRLVCQLLLAVVLVTFLVWGIEILWGL</sequence>
<evidence type="ECO:0000256" key="16">
    <source>
        <dbReference type="ARBA" id="ARBA00023136"/>
    </source>
</evidence>
<protein>
    <recommendedName>
        <fullName evidence="5 17">Succinate dehydrogenase hydrophobic membrane anchor subunit</fullName>
    </recommendedName>
</protein>
<dbReference type="CDD" id="cd03494">
    <property type="entry name" value="SQR_TypeC_SdhD"/>
    <property type="match status" value="1"/>
</dbReference>